<keyword evidence="2" id="KW-0547">Nucleotide-binding</keyword>
<evidence type="ECO:0000313" key="4">
    <source>
        <dbReference type="Proteomes" id="UP000887577"/>
    </source>
</evidence>
<proteinExistence type="inferred from homology"/>
<dbReference type="AlphaFoldDB" id="A0A914Z646"/>
<dbReference type="SUPFAM" id="SSF53067">
    <property type="entry name" value="Actin-like ATPase domain"/>
    <property type="match status" value="1"/>
</dbReference>
<keyword evidence="4" id="KW-1185">Reference proteome</keyword>
<dbReference type="GO" id="GO:0140662">
    <property type="term" value="F:ATP-dependent protein folding chaperone"/>
    <property type="evidence" value="ECO:0007669"/>
    <property type="project" value="InterPro"/>
</dbReference>
<dbReference type="Gene3D" id="3.30.420.40">
    <property type="match status" value="1"/>
</dbReference>
<reference evidence="5" key="1">
    <citation type="submission" date="2022-11" db="UniProtKB">
        <authorList>
            <consortium name="WormBaseParasite"/>
        </authorList>
    </citation>
    <scope>IDENTIFICATION</scope>
</reference>
<dbReference type="InterPro" id="IPR043129">
    <property type="entry name" value="ATPase_NBD"/>
</dbReference>
<comment type="similarity">
    <text evidence="1">Belongs to the heat shock protein 70 family.</text>
</comment>
<evidence type="ECO:0000256" key="3">
    <source>
        <dbReference type="ARBA" id="ARBA00022840"/>
    </source>
</evidence>
<evidence type="ECO:0000256" key="2">
    <source>
        <dbReference type="ARBA" id="ARBA00022741"/>
    </source>
</evidence>
<accession>A0A914Z646</accession>
<protein>
    <submittedName>
        <fullName evidence="5">Uncharacterized protein</fullName>
    </submittedName>
</protein>
<dbReference type="GO" id="GO:0005524">
    <property type="term" value="F:ATP binding"/>
    <property type="evidence" value="ECO:0007669"/>
    <property type="project" value="UniProtKB-KW"/>
</dbReference>
<evidence type="ECO:0000313" key="5">
    <source>
        <dbReference type="WBParaSite" id="PSU_v2.g8153.t1"/>
    </source>
</evidence>
<sequence>MRRFTDNNSVIRKDSNTSSIVNQPYYKEKEEVFSTPKITFLFRNDETFGVEVYQNGGTEKLKNDGGNEWTPMYLSMVKGSPIIGESAKSDYRNFPNYVVYDILKVIGKPVHVINHMDPKPKNNITVKDEENCFVVKTPCAEDRHISEERIMAAFLKIQKEQVEKSLKTDIKSVFISTDFALTDFQKAVFLKAASKLKLEILSFALNY</sequence>
<organism evidence="4 5">
    <name type="scientific">Panagrolaimus superbus</name>
    <dbReference type="NCBI Taxonomy" id="310955"/>
    <lineage>
        <taxon>Eukaryota</taxon>
        <taxon>Metazoa</taxon>
        <taxon>Ecdysozoa</taxon>
        <taxon>Nematoda</taxon>
        <taxon>Chromadorea</taxon>
        <taxon>Rhabditida</taxon>
        <taxon>Tylenchina</taxon>
        <taxon>Panagrolaimomorpha</taxon>
        <taxon>Panagrolaimoidea</taxon>
        <taxon>Panagrolaimidae</taxon>
        <taxon>Panagrolaimus</taxon>
    </lineage>
</organism>
<keyword evidence="3" id="KW-0067">ATP-binding</keyword>
<dbReference type="Pfam" id="PF00012">
    <property type="entry name" value="HSP70"/>
    <property type="match status" value="1"/>
</dbReference>
<evidence type="ECO:0000256" key="1">
    <source>
        <dbReference type="ARBA" id="ARBA00007381"/>
    </source>
</evidence>
<dbReference type="WBParaSite" id="PSU_v2.g8153.t1">
    <property type="protein sequence ID" value="PSU_v2.g8153.t1"/>
    <property type="gene ID" value="PSU_v2.g8153"/>
</dbReference>
<dbReference type="Proteomes" id="UP000887577">
    <property type="component" value="Unplaced"/>
</dbReference>
<dbReference type="InterPro" id="IPR013126">
    <property type="entry name" value="Hsp_70_fam"/>
</dbReference>
<name>A0A914Z646_9BILA</name>